<dbReference type="GO" id="GO:0016740">
    <property type="term" value="F:transferase activity"/>
    <property type="evidence" value="ECO:0007669"/>
    <property type="project" value="UniProtKB-KW"/>
</dbReference>
<dbReference type="PROSITE" id="PS52029">
    <property type="entry name" value="LD_TPASE"/>
    <property type="match status" value="1"/>
</dbReference>
<feature type="active site" description="Nucleophile" evidence="6">
    <location>
        <position position="201"/>
    </location>
</feature>
<protein>
    <submittedName>
        <fullName evidence="8">L,D-transpeptidase</fullName>
        <ecNumber evidence="8">2.-.-.-</ecNumber>
    </submittedName>
</protein>
<dbReference type="PANTHER" id="PTHR30582:SF33">
    <property type="entry name" value="EXPORTED PROTEIN"/>
    <property type="match status" value="1"/>
</dbReference>
<dbReference type="Pfam" id="PF03734">
    <property type="entry name" value="YkuD"/>
    <property type="match status" value="1"/>
</dbReference>
<keyword evidence="4 6" id="KW-0573">Peptidoglycan synthesis</keyword>
<evidence type="ECO:0000313" key="9">
    <source>
        <dbReference type="Proteomes" id="UP001601444"/>
    </source>
</evidence>
<dbReference type="InterPro" id="IPR005490">
    <property type="entry name" value="LD_TPept_cat_dom"/>
</dbReference>
<dbReference type="Proteomes" id="UP001601444">
    <property type="component" value="Unassembled WGS sequence"/>
</dbReference>
<dbReference type="EC" id="2.-.-.-" evidence="8"/>
<comment type="caution">
    <text evidence="8">The sequence shown here is derived from an EMBL/GenBank/DDBJ whole genome shotgun (WGS) entry which is preliminary data.</text>
</comment>
<feature type="domain" description="L,D-TPase catalytic" evidence="7">
    <location>
        <begin position="119"/>
        <end position="225"/>
    </location>
</feature>
<dbReference type="RefSeq" id="WP_245558203.1">
    <property type="nucleotide sequence ID" value="NZ_JBIAMX010000015.1"/>
</dbReference>
<dbReference type="PANTHER" id="PTHR30582">
    <property type="entry name" value="L,D-TRANSPEPTIDASE"/>
    <property type="match status" value="1"/>
</dbReference>
<dbReference type="InterPro" id="IPR050979">
    <property type="entry name" value="LD-transpeptidase"/>
</dbReference>
<evidence type="ECO:0000259" key="7">
    <source>
        <dbReference type="PROSITE" id="PS52029"/>
    </source>
</evidence>
<gene>
    <name evidence="8" type="ORF">ACFYTF_22240</name>
</gene>
<accession>A0ABW6PT06</accession>
<evidence type="ECO:0000256" key="6">
    <source>
        <dbReference type="PROSITE-ProRule" id="PRU01373"/>
    </source>
</evidence>
<evidence type="ECO:0000256" key="2">
    <source>
        <dbReference type="ARBA" id="ARBA00022679"/>
    </source>
</evidence>
<dbReference type="EMBL" id="JBIAMX010000015">
    <property type="protein sequence ID" value="MFF0545557.1"/>
    <property type="molecule type" value="Genomic_DNA"/>
</dbReference>
<organism evidence="8 9">
    <name type="scientific">Nocardia thailandica</name>
    <dbReference type="NCBI Taxonomy" id="257275"/>
    <lineage>
        <taxon>Bacteria</taxon>
        <taxon>Bacillati</taxon>
        <taxon>Actinomycetota</taxon>
        <taxon>Actinomycetes</taxon>
        <taxon>Mycobacteriales</taxon>
        <taxon>Nocardiaceae</taxon>
        <taxon>Nocardia</taxon>
    </lineage>
</organism>
<dbReference type="CDD" id="cd16913">
    <property type="entry name" value="YkuD_like"/>
    <property type="match status" value="1"/>
</dbReference>
<keyword evidence="5 6" id="KW-0961">Cell wall biogenesis/degradation</keyword>
<proteinExistence type="predicted"/>
<evidence type="ECO:0000256" key="4">
    <source>
        <dbReference type="ARBA" id="ARBA00022984"/>
    </source>
</evidence>
<sequence length="226" mass="24588">MPEFSGTTVFAFPNRNDSLSIVLRVDLVETAVIGDDHRQFRVCWSHACALTGERGNGVPMVSKRFLGWTGRIAATASVAVAGFGLMAPAAAEPLFPGGPDLPGIGSIVPTESPCPVKEARACMRLSTNEAWLVDNGRVIYGPTPISHGMPGYETPPAVTRISFKREFHWSTMHNAPMRWATFFNGDMAFHVGPVDSKSHGCVRMTEEGAHRFFDYLQPGDITQVIP</sequence>
<keyword evidence="9" id="KW-1185">Reference proteome</keyword>
<dbReference type="InterPro" id="IPR038063">
    <property type="entry name" value="Transpep_catalytic_dom"/>
</dbReference>
<reference evidence="8 9" key="1">
    <citation type="submission" date="2024-10" db="EMBL/GenBank/DDBJ databases">
        <title>The Natural Products Discovery Center: Release of the First 8490 Sequenced Strains for Exploring Actinobacteria Biosynthetic Diversity.</title>
        <authorList>
            <person name="Kalkreuter E."/>
            <person name="Kautsar S.A."/>
            <person name="Yang D."/>
            <person name="Bader C.D."/>
            <person name="Teijaro C.N."/>
            <person name="Fluegel L."/>
            <person name="Davis C.M."/>
            <person name="Simpson J.R."/>
            <person name="Lauterbach L."/>
            <person name="Steele A.D."/>
            <person name="Gui C."/>
            <person name="Meng S."/>
            <person name="Li G."/>
            <person name="Viehrig K."/>
            <person name="Ye F."/>
            <person name="Su P."/>
            <person name="Kiefer A.F."/>
            <person name="Nichols A."/>
            <person name="Cepeda A.J."/>
            <person name="Yan W."/>
            <person name="Fan B."/>
            <person name="Jiang Y."/>
            <person name="Adhikari A."/>
            <person name="Zheng C.-J."/>
            <person name="Schuster L."/>
            <person name="Cowan T.M."/>
            <person name="Smanski M.J."/>
            <person name="Chevrette M.G."/>
            <person name="De Carvalho L.P.S."/>
            <person name="Shen B."/>
        </authorList>
    </citation>
    <scope>NUCLEOTIDE SEQUENCE [LARGE SCALE GENOMIC DNA]</scope>
    <source>
        <strain evidence="8 9">NPDC004045</strain>
    </source>
</reference>
<evidence type="ECO:0000256" key="3">
    <source>
        <dbReference type="ARBA" id="ARBA00022960"/>
    </source>
</evidence>
<feature type="active site" description="Proton donor/acceptor" evidence="6">
    <location>
        <position position="190"/>
    </location>
</feature>
<keyword evidence="2 8" id="KW-0808">Transferase</keyword>
<dbReference type="SUPFAM" id="SSF141523">
    <property type="entry name" value="L,D-transpeptidase catalytic domain-like"/>
    <property type="match status" value="1"/>
</dbReference>
<name>A0ABW6PT06_9NOCA</name>
<evidence type="ECO:0000256" key="5">
    <source>
        <dbReference type="ARBA" id="ARBA00023316"/>
    </source>
</evidence>
<evidence type="ECO:0000313" key="8">
    <source>
        <dbReference type="EMBL" id="MFF0545557.1"/>
    </source>
</evidence>
<dbReference type="Gene3D" id="2.40.440.10">
    <property type="entry name" value="L,D-transpeptidase catalytic domain-like"/>
    <property type="match status" value="1"/>
</dbReference>
<keyword evidence="3 6" id="KW-0133">Cell shape</keyword>
<evidence type="ECO:0000256" key="1">
    <source>
        <dbReference type="ARBA" id="ARBA00004752"/>
    </source>
</evidence>
<comment type="pathway">
    <text evidence="1 6">Cell wall biogenesis; peptidoglycan biosynthesis.</text>
</comment>